<dbReference type="AlphaFoldDB" id="A0A482PD93"/>
<organism evidence="1">
    <name type="scientific">Citrobacter rodentium</name>
    <dbReference type="NCBI Taxonomy" id="67825"/>
    <lineage>
        <taxon>Bacteria</taxon>
        <taxon>Pseudomonadati</taxon>
        <taxon>Pseudomonadota</taxon>
        <taxon>Gammaproteobacteria</taxon>
        <taxon>Enterobacterales</taxon>
        <taxon>Enterobacteriaceae</taxon>
        <taxon>Citrobacter</taxon>
    </lineage>
</organism>
<name>A0A482PD93_CITRO</name>
<reference evidence="1" key="1">
    <citation type="submission" date="2019-03" db="EMBL/GenBank/DDBJ databases">
        <title>Complete genome sequence of enteropathogenic Citrobacter rodentium strain DBS100.</title>
        <authorList>
            <person name="Popov G."/>
            <person name="Fiebig A."/>
            <person name="Shideler S."/>
            <person name="Coombes B."/>
            <person name="Savchenko A."/>
        </authorList>
    </citation>
    <scope>NUCLEOTIDE SEQUENCE</scope>
    <source>
        <strain evidence="1">DBS100</strain>
    </source>
</reference>
<gene>
    <name evidence="1" type="ORF">E2R62_01430</name>
</gene>
<sequence>MSAFALRCVNFPSGASFRQQRRPVSLPFSPFFLSTIDLIRVTSAGVALIIKAVAFMRVN</sequence>
<proteinExistence type="predicted"/>
<evidence type="ECO:0000313" key="1">
    <source>
        <dbReference type="EMBL" id="QBY27633.1"/>
    </source>
</evidence>
<protein>
    <submittedName>
        <fullName evidence="1">Uncharacterized protein</fullName>
    </submittedName>
</protein>
<dbReference type="EMBL" id="CP038008">
    <property type="protein sequence ID" value="QBY27633.1"/>
    <property type="molecule type" value="Genomic_DNA"/>
</dbReference>
<accession>A0A482PD93</accession>